<dbReference type="AlphaFoldDB" id="A0A9D2CGQ4"/>
<gene>
    <name evidence="9" type="primary">recJ</name>
    <name evidence="9" type="ORF">H9728_05880</name>
</gene>
<dbReference type="Pfam" id="PF17768">
    <property type="entry name" value="RecJ_OB"/>
    <property type="match status" value="1"/>
</dbReference>
<dbReference type="Gene3D" id="3.10.310.30">
    <property type="match status" value="1"/>
</dbReference>
<dbReference type="GO" id="GO:0008409">
    <property type="term" value="F:5'-3' exonuclease activity"/>
    <property type="evidence" value="ECO:0007669"/>
    <property type="project" value="InterPro"/>
</dbReference>
<evidence type="ECO:0000256" key="4">
    <source>
        <dbReference type="ARBA" id="ARBA00022801"/>
    </source>
</evidence>
<dbReference type="InterPro" id="IPR001667">
    <property type="entry name" value="DDH_dom"/>
</dbReference>
<keyword evidence="5 9" id="KW-0269">Exonuclease</keyword>
<comment type="caution">
    <text evidence="9">The sequence shown here is derived from an EMBL/GenBank/DDBJ whole genome shotgun (WGS) entry which is preliminary data.</text>
</comment>
<protein>
    <recommendedName>
        <fullName evidence="2">Single-stranded-DNA-specific exonuclease RecJ</fullName>
    </recommendedName>
</protein>
<dbReference type="NCBIfam" id="TIGR00644">
    <property type="entry name" value="recJ"/>
    <property type="match status" value="1"/>
</dbReference>
<dbReference type="GO" id="GO:0003676">
    <property type="term" value="F:nucleic acid binding"/>
    <property type="evidence" value="ECO:0007669"/>
    <property type="project" value="InterPro"/>
</dbReference>
<evidence type="ECO:0000259" key="6">
    <source>
        <dbReference type="Pfam" id="PF01368"/>
    </source>
</evidence>
<reference evidence="9" key="1">
    <citation type="journal article" date="2021" name="PeerJ">
        <title>Extensive microbial diversity within the chicken gut microbiome revealed by metagenomics and culture.</title>
        <authorList>
            <person name="Gilroy R."/>
            <person name="Ravi A."/>
            <person name="Getino M."/>
            <person name="Pursley I."/>
            <person name="Horton D.L."/>
            <person name="Alikhan N.F."/>
            <person name="Baker D."/>
            <person name="Gharbi K."/>
            <person name="Hall N."/>
            <person name="Watson M."/>
            <person name="Adriaenssens E.M."/>
            <person name="Foster-Nyarko E."/>
            <person name="Jarju S."/>
            <person name="Secka A."/>
            <person name="Antonio M."/>
            <person name="Oren A."/>
            <person name="Chaudhuri R.R."/>
            <person name="La Ragione R."/>
            <person name="Hildebrand F."/>
            <person name="Pallen M.J."/>
        </authorList>
    </citation>
    <scope>NUCLEOTIDE SEQUENCE</scope>
    <source>
        <strain evidence="9">CHK199-9574</strain>
    </source>
</reference>
<dbReference type="Pfam" id="PF02272">
    <property type="entry name" value="DHHA1"/>
    <property type="match status" value="1"/>
</dbReference>
<organism evidence="9 10">
    <name type="scientific">Candidatus Borkfalkia excrementavium</name>
    <dbReference type="NCBI Taxonomy" id="2838505"/>
    <lineage>
        <taxon>Bacteria</taxon>
        <taxon>Bacillati</taxon>
        <taxon>Bacillota</taxon>
        <taxon>Clostridia</taxon>
        <taxon>Christensenellales</taxon>
        <taxon>Christensenellaceae</taxon>
        <taxon>Candidatus Borkfalkia</taxon>
    </lineage>
</organism>
<dbReference type="GO" id="GO:0006281">
    <property type="term" value="P:DNA repair"/>
    <property type="evidence" value="ECO:0007669"/>
    <property type="project" value="InterPro"/>
</dbReference>
<dbReference type="EMBL" id="DXCO01000037">
    <property type="protein sequence ID" value="HIY78556.1"/>
    <property type="molecule type" value="Genomic_DNA"/>
</dbReference>
<dbReference type="InterPro" id="IPR041122">
    <property type="entry name" value="RecJ_OB"/>
</dbReference>
<evidence type="ECO:0000256" key="5">
    <source>
        <dbReference type="ARBA" id="ARBA00022839"/>
    </source>
</evidence>
<name>A0A9D2CGQ4_9FIRM</name>
<dbReference type="GO" id="GO:0006310">
    <property type="term" value="P:DNA recombination"/>
    <property type="evidence" value="ECO:0007669"/>
    <property type="project" value="InterPro"/>
</dbReference>
<feature type="domain" description="DHHA1" evidence="7">
    <location>
        <begin position="344"/>
        <end position="431"/>
    </location>
</feature>
<dbReference type="Pfam" id="PF01368">
    <property type="entry name" value="DHH"/>
    <property type="match status" value="1"/>
</dbReference>
<evidence type="ECO:0000256" key="2">
    <source>
        <dbReference type="ARBA" id="ARBA00019841"/>
    </source>
</evidence>
<proteinExistence type="inferred from homology"/>
<dbReference type="PANTHER" id="PTHR30255:SF2">
    <property type="entry name" value="SINGLE-STRANDED-DNA-SPECIFIC EXONUCLEASE RECJ"/>
    <property type="match status" value="1"/>
</dbReference>
<dbReference type="Gene3D" id="3.90.1640.30">
    <property type="match status" value="1"/>
</dbReference>
<dbReference type="InterPro" id="IPR051673">
    <property type="entry name" value="SSDNA_exonuclease_RecJ"/>
</dbReference>
<comment type="similarity">
    <text evidence="1">Belongs to the RecJ family.</text>
</comment>
<dbReference type="SUPFAM" id="SSF64182">
    <property type="entry name" value="DHH phosphoesterases"/>
    <property type="match status" value="1"/>
</dbReference>
<evidence type="ECO:0000313" key="9">
    <source>
        <dbReference type="EMBL" id="HIY78556.1"/>
    </source>
</evidence>
<keyword evidence="4" id="KW-0378">Hydrolase</keyword>
<feature type="domain" description="RecJ OB" evidence="8">
    <location>
        <begin position="455"/>
        <end position="546"/>
    </location>
</feature>
<dbReference type="Proteomes" id="UP000824135">
    <property type="component" value="Unassembled WGS sequence"/>
</dbReference>
<evidence type="ECO:0000256" key="1">
    <source>
        <dbReference type="ARBA" id="ARBA00005915"/>
    </source>
</evidence>
<dbReference type="PANTHER" id="PTHR30255">
    <property type="entry name" value="SINGLE-STRANDED-DNA-SPECIFIC EXONUCLEASE RECJ"/>
    <property type="match status" value="1"/>
</dbReference>
<evidence type="ECO:0000313" key="10">
    <source>
        <dbReference type="Proteomes" id="UP000824135"/>
    </source>
</evidence>
<keyword evidence="3" id="KW-0540">Nuclease</keyword>
<dbReference type="InterPro" id="IPR003156">
    <property type="entry name" value="DHHA1_dom"/>
</dbReference>
<evidence type="ECO:0000256" key="3">
    <source>
        <dbReference type="ARBA" id="ARBA00022722"/>
    </source>
</evidence>
<evidence type="ECO:0000259" key="7">
    <source>
        <dbReference type="Pfam" id="PF02272"/>
    </source>
</evidence>
<evidence type="ECO:0000259" key="8">
    <source>
        <dbReference type="Pfam" id="PF17768"/>
    </source>
</evidence>
<accession>A0A9D2CGQ4</accession>
<dbReference type="InterPro" id="IPR004610">
    <property type="entry name" value="RecJ"/>
</dbReference>
<feature type="domain" description="DDH" evidence="6">
    <location>
        <begin position="83"/>
        <end position="224"/>
    </location>
</feature>
<dbReference type="InterPro" id="IPR038763">
    <property type="entry name" value="DHH_sf"/>
</dbReference>
<sequence>MKRIVPEFTFSDEQLDRVKAVAAACNVRELTAKILFARGADTPEKAERFLSPSKKHFLSPFLMSGMRELVDAIGRVKEKGGLIAVFGDYDADGICAASILTSSLKAAGANCFAYIPEREEGYGMRRESLEKIISERTPDLFVTVDCGVSNREEVAFIRSRGIPVIVTDHHELPPSLPDCTIVNPKIEDDYPYDNLCGAGVAFKIACALLGEKAYSLLDLAAIATVADSVPLTGENRDIVAEGLRLINRKPRLAVKYLFGGKSGDVTAQSLAFTVAPRINAAGRMGDANCALRLFTSEDSAEIYDLASRLNAFNIERQQVCDEVYKSAKRRLEEGGAYESAILLADESWSTGLVGIVAAKLAEEFNRPCILFVKNGDILKGSARTNENVNIYEALKACSGLLAEFGGHAQAAGVKVTEENFPVFRQAFCRYIDEHYSAEDFIPSIGVAAEADFVFDTALAREIERLEPFGVGNKKPLFSLAAGALPARRLRDGSPHISVGAKQLELIWFGGERALPLIEADLKKTFVFECGVSSFRGESHARGIVKDMICAPHGAENARLYLFRNELLRLKSAPAEVSPEYLSAKDLREEILRRRSACRYGLLLIASEKVPEEFKEAAAGLDADIFRLSTSNAGNAVLISPAADAALDYYRCVAYLDEPADFNVAALTGKRVLVNGERCGYGSLAALDVSRSTMGEIYRALRSGPTGENSIALALSSDSGFSPEQVIFAAEVFAELGLIRFGGGKMSVVKNRKSDLALSAIYRSVCALKER</sequence>
<reference evidence="9" key="2">
    <citation type="submission" date="2021-04" db="EMBL/GenBank/DDBJ databases">
        <authorList>
            <person name="Gilroy R."/>
        </authorList>
    </citation>
    <scope>NUCLEOTIDE SEQUENCE</scope>
    <source>
        <strain evidence="9">CHK199-9574</strain>
    </source>
</reference>